<evidence type="ECO:0000313" key="12">
    <source>
        <dbReference type="Proteomes" id="UP000189705"/>
    </source>
</evidence>
<keyword evidence="7 10" id="KW-0472">Membrane</keyword>
<evidence type="ECO:0000256" key="7">
    <source>
        <dbReference type="ARBA" id="ARBA00023136"/>
    </source>
</evidence>
<feature type="transmembrane region" description="Helical" evidence="10">
    <location>
        <begin position="239"/>
        <end position="261"/>
    </location>
</feature>
<evidence type="ECO:0000313" key="13">
    <source>
        <dbReference type="RefSeq" id="XP_006026132.1"/>
    </source>
</evidence>
<keyword evidence="3 10" id="KW-0716">Sensory transduction</keyword>
<sequence>MAGENQTMPIQFRFCPFSNVHEVQLLIFVILLLMYLISLCGNSAVTLVVCTERSLHTPMYFFLANLAAMEMCYSSVIAPLALANLLSGRKATISLAGCSTQMFFFIFLGGAGSTLLAIMAFDRYVAICHPLRYTLIMSWTVCVRLVAASLVLGFLLALQFTILLFHLPFCGTNDINHFYCDVLPVLQLACADTKIHQAAVFAVCIIILAIPFLLICISYVFIVDAILKIRSSAGRHRAFSTCSSHLTVVLLQYGCCSFIYLRPSSSYSPQQGRVVSVVYTFVTPVLNPLIYSMRNKELKDVLSRVLGRRYVK</sequence>
<dbReference type="GeneID" id="102372978"/>
<feature type="transmembrane region" description="Helical" evidence="10">
    <location>
        <begin position="198"/>
        <end position="227"/>
    </location>
</feature>
<dbReference type="GO" id="GO:0004930">
    <property type="term" value="F:G protein-coupled receptor activity"/>
    <property type="evidence" value="ECO:0007669"/>
    <property type="project" value="UniProtKB-KW"/>
</dbReference>
<keyword evidence="2 10" id="KW-1003">Cell membrane</keyword>
<keyword evidence="6 10" id="KW-1133">Transmembrane helix</keyword>
<feature type="transmembrane region" description="Helical" evidence="10">
    <location>
        <begin position="133"/>
        <end position="158"/>
    </location>
</feature>
<feature type="domain" description="G-protein coupled receptors family 1 profile" evidence="11">
    <location>
        <begin position="41"/>
        <end position="291"/>
    </location>
</feature>
<dbReference type="InterPro" id="IPR017452">
    <property type="entry name" value="GPCR_Rhodpsn_7TM"/>
</dbReference>
<dbReference type="PRINTS" id="PR00245">
    <property type="entry name" value="OLFACTORYR"/>
</dbReference>
<dbReference type="SUPFAM" id="SSF81321">
    <property type="entry name" value="Family A G protein-coupled receptor-like"/>
    <property type="match status" value="1"/>
</dbReference>
<dbReference type="Proteomes" id="UP000189705">
    <property type="component" value="Unplaced"/>
</dbReference>
<dbReference type="Gene3D" id="1.20.1070.10">
    <property type="entry name" value="Rhodopsin 7-helix transmembrane proteins"/>
    <property type="match status" value="1"/>
</dbReference>
<dbReference type="Pfam" id="PF13853">
    <property type="entry name" value="7tm_4"/>
    <property type="match status" value="1"/>
</dbReference>
<dbReference type="FunFam" id="1.20.1070.10:FF:000001">
    <property type="entry name" value="Olfactory receptor"/>
    <property type="match status" value="1"/>
</dbReference>
<dbReference type="KEGG" id="asn:102372978"/>
<dbReference type="GO" id="GO:0004984">
    <property type="term" value="F:olfactory receptor activity"/>
    <property type="evidence" value="ECO:0007669"/>
    <property type="project" value="InterPro"/>
</dbReference>
<comment type="similarity">
    <text evidence="9">Belongs to the G-protein coupled receptor 1 family.</text>
</comment>
<feature type="transmembrane region" description="Helical" evidence="10">
    <location>
        <begin position="25"/>
        <end position="49"/>
    </location>
</feature>
<dbReference type="InParanoid" id="A0A1U7RUE4"/>
<keyword evidence="12" id="KW-1185">Reference proteome</keyword>
<dbReference type="PRINTS" id="PR00237">
    <property type="entry name" value="GPCRRHODOPSN"/>
</dbReference>
<dbReference type="GO" id="GO:0005886">
    <property type="term" value="C:plasma membrane"/>
    <property type="evidence" value="ECO:0007669"/>
    <property type="project" value="UniProtKB-SubCell"/>
</dbReference>
<dbReference type="SMART" id="SM01381">
    <property type="entry name" value="7TM_GPCR_Srsx"/>
    <property type="match status" value="1"/>
</dbReference>
<feature type="transmembrane region" description="Helical" evidence="10">
    <location>
        <begin position="273"/>
        <end position="291"/>
    </location>
</feature>
<dbReference type="PROSITE" id="PS50262">
    <property type="entry name" value="G_PROTEIN_RECEP_F1_2"/>
    <property type="match status" value="1"/>
</dbReference>
<feature type="transmembrane region" description="Helical" evidence="10">
    <location>
        <begin position="102"/>
        <end position="121"/>
    </location>
</feature>
<evidence type="ECO:0000256" key="1">
    <source>
        <dbReference type="ARBA" id="ARBA00004651"/>
    </source>
</evidence>
<keyword evidence="8 9" id="KW-0807">Transducer</keyword>
<reference evidence="13" key="1">
    <citation type="submission" date="2025-08" db="UniProtKB">
        <authorList>
            <consortium name="RefSeq"/>
        </authorList>
    </citation>
    <scope>IDENTIFICATION</scope>
</reference>
<dbReference type="PANTHER" id="PTHR26453">
    <property type="entry name" value="OLFACTORY RECEPTOR"/>
    <property type="match status" value="1"/>
</dbReference>
<evidence type="ECO:0000256" key="3">
    <source>
        <dbReference type="ARBA" id="ARBA00022606"/>
    </source>
</evidence>
<evidence type="ECO:0000256" key="2">
    <source>
        <dbReference type="ARBA" id="ARBA00022475"/>
    </source>
</evidence>
<dbReference type="InterPro" id="IPR000276">
    <property type="entry name" value="GPCR_Rhodpsn"/>
</dbReference>
<organism evidence="12 13">
    <name type="scientific">Alligator sinensis</name>
    <name type="common">Chinese alligator</name>
    <dbReference type="NCBI Taxonomy" id="38654"/>
    <lineage>
        <taxon>Eukaryota</taxon>
        <taxon>Metazoa</taxon>
        <taxon>Chordata</taxon>
        <taxon>Craniata</taxon>
        <taxon>Vertebrata</taxon>
        <taxon>Euteleostomi</taxon>
        <taxon>Archelosauria</taxon>
        <taxon>Archosauria</taxon>
        <taxon>Crocodylia</taxon>
        <taxon>Alligatoridae</taxon>
        <taxon>Alligatorinae</taxon>
        <taxon>Alligator</taxon>
    </lineage>
</organism>
<dbReference type="InterPro" id="IPR000725">
    <property type="entry name" value="Olfact_rcpt"/>
</dbReference>
<evidence type="ECO:0000256" key="8">
    <source>
        <dbReference type="ARBA" id="ARBA00023224"/>
    </source>
</evidence>
<evidence type="ECO:0000256" key="6">
    <source>
        <dbReference type="ARBA" id="ARBA00022989"/>
    </source>
</evidence>
<evidence type="ECO:0000256" key="4">
    <source>
        <dbReference type="ARBA" id="ARBA00022692"/>
    </source>
</evidence>
<keyword evidence="9" id="KW-0297">G-protein coupled receptor</keyword>
<evidence type="ECO:0000256" key="9">
    <source>
        <dbReference type="RuleBase" id="RU000688"/>
    </source>
</evidence>
<name>A0A1U7RUE4_ALLSI</name>
<keyword evidence="9" id="KW-0675">Receptor</keyword>
<protein>
    <recommendedName>
        <fullName evidence="10">Olfactory receptor</fullName>
    </recommendedName>
</protein>
<evidence type="ECO:0000256" key="5">
    <source>
        <dbReference type="ARBA" id="ARBA00022725"/>
    </source>
</evidence>
<dbReference type="OrthoDB" id="9975554at2759"/>
<gene>
    <name evidence="13" type="primary">LOC102372978</name>
</gene>
<dbReference type="AlphaFoldDB" id="A0A1U7RUE4"/>
<dbReference type="RefSeq" id="XP_006026132.1">
    <property type="nucleotide sequence ID" value="XM_006026070.1"/>
</dbReference>
<keyword evidence="5 10" id="KW-0552">Olfaction</keyword>
<proteinExistence type="inferred from homology"/>
<dbReference type="eggNOG" id="ENOG502SKMP">
    <property type="taxonomic scope" value="Eukaryota"/>
</dbReference>
<evidence type="ECO:0000256" key="10">
    <source>
        <dbReference type="RuleBase" id="RU363047"/>
    </source>
</evidence>
<dbReference type="CDD" id="cd15225">
    <property type="entry name" value="7tmA_OR10A-like"/>
    <property type="match status" value="1"/>
</dbReference>
<dbReference type="PROSITE" id="PS00237">
    <property type="entry name" value="G_PROTEIN_RECEP_F1_1"/>
    <property type="match status" value="1"/>
</dbReference>
<accession>A0A1U7RUE4</accession>
<feature type="transmembrane region" description="Helical" evidence="10">
    <location>
        <begin position="61"/>
        <end position="82"/>
    </location>
</feature>
<comment type="subcellular location">
    <subcellularLocation>
        <location evidence="1 10">Cell membrane</location>
        <topology evidence="1 10">Multi-pass membrane protein</topology>
    </subcellularLocation>
</comment>
<evidence type="ECO:0000259" key="11">
    <source>
        <dbReference type="PROSITE" id="PS50262"/>
    </source>
</evidence>
<keyword evidence="4 9" id="KW-0812">Transmembrane</keyword>